<protein>
    <submittedName>
        <fullName evidence="1">CLUMA_CG013770, isoform A</fullName>
    </submittedName>
</protein>
<keyword evidence="2" id="KW-1185">Reference proteome</keyword>
<name>A0A1J1IJT7_9DIPT</name>
<dbReference type="EMBL" id="CVRI01000054">
    <property type="protein sequence ID" value="CRL00509.1"/>
    <property type="molecule type" value="Genomic_DNA"/>
</dbReference>
<evidence type="ECO:0000313" key="1">
    <source>
        <dbReference type="EMBL" id="CRL00509.1"/>
    </source>
</evidence>
<reference evidence="1 2" key="1">
    <citation type="submission" date="2015-04" db="EMBL/GenBank/DDBJ databases">
        <authorList>
            <person name="Syromyatnikov M.Y."/>
            <person name="Popov V.N."/>
        </authorList>
    </citation>
    <scope>NUCLEOTIDE SEQUENCE [LARGE SCALE GENOMIC DNA]</scope>
</reference>
<dbReference type="AlphaFoldDB" id="A0A1J1IJT7"/>
<evidence type="ECO:0000313" key="2">
    <source>
        <dbReference type="Proteomes" id="UP000183832"/>
    </source>
</evidence>
<proteinExistence type="predicted"/>
<dbReference type="Proteomes" id="UP000183832">
    <property type="component" value="Unassembled WGS sequence"/>
</dbReference>
<sequence length="101" mass="11588">MDVNLMVMPLHKIRPGLSHCQMPIFGSSLKLHKVIKLVEKTKLFFILEIWKSIWVLKRKNKEAYNVIVSAHSSVAYDFDGKKLNSDPNSEAIPHSDKLKSK</sequence>
<accession>A0A1J1IJT7</accession>
<gene>
    <name evidence="1" type="ORF">CLUMA_CG013770</name>
</gene>
<organism evidence="1 2">
    <name type="scientific">Clunio marinus</name>
    <dbReference type="NCBI Taxonomy" id="568069"/>
    <lineage>
        <taxon>Eukaryota</taxon>
        <taxon>Metazoa</taxon>
        <taxon>Ecdysozoa</taxon>
        <taxon>Arthropoda</taxon>
        <taxon>Hexapoda</taxon>
        <taxon>Insecta</taxon>
        <taxon>Pterygota</taxon>
        <taxon>Neoptera</taxon>
        <taxon>Endopterygota</taxon>
        <taxon>Diptera</taxon>
        <taxon>Nematocera</taxon>
        <taxon>Chironomoidea</taxon>
        <taxon>Chironomidae</taxon>
        <taxon>Clunio</taxon>
    </lineage>
</organism>